<dbReference type="Proteomes" id="UP000814128">
    <property type="component" value="Unassembled WGS sequence"/>
</dbReference>
<reference evidence="1" key="2">
    <citation type="journal article" date="2022" name="New Phytol.">
        <title>Evolutionary transition to the ectomycorrhizal habit in the genomes of a hyperdiverse lineage of mushroom-forming fungi.</title>
        <authorList>
            <person name="Looney B."/>
            <person name="Miyauchi S."/>
            <person name="Morin E."/>
            <person name="Drula E."/>
            <person name="Courty P.E."/>
            <person name="Kohler A."/>
            <person name="Kuo A."/>
            <person name="LaButti K."/>
            <person name="Pangilinan J."/>
            <person name="Lipzen A."/>
            <person name="Riley R."/>
            <person name="Andreopoulos W."/>
            <person name="He G."/>
            <person name="Johnson J."/>
            <person name="Nolan M."/>
            <person name="Tritt A."/>
            <person name="Barry K.W."/>
            <person name="Grigoriev I.V."/>
            <person name="Nagy L.G."/>
            <person name="Hibbett D."/>
            <person name="Henrissat B."/>
            <person name="Matheny P.B."/>
            <person name="Labbe J."/>
            <person name="Martin F.M."/>
        </authorList>
    </citation>
    <scope>NUCLEOTIDE SEQUENCE</scope>
    <source>
        <strain evidence="1">EC-137</strain>
    </source>
</reference>
<dbReference type="EMBL" id="MU273787">
    <property type="protein sequence ID" value="KAI0028152.1"/>
    <property type="molecule type" value="Genomic_DNA"/>
</dbReference>
<evidence type="ECO:0000313" key="2">
    <source>
        <dbReference type="Proteomes" id="UP000814128"/>
    </source>
</evidence>
<gene>
    <name evidence="1" type="ORF">K488DRAFT_73997</name>
</gene>
<proteinExistence type="predicted"/>
<comment type="caution">
    <text evidence="1">The sequence shown here is derived from an EMBL/GenBank/DDBJ whole genome shotgun (WGS) entry which is preliminary data.</text>
</comment>
<reference evidence="1" key="1">
    <citation type="submission" date="2021-02" db="EMBL/GenBank/DDBJ databases">
        <authorList>
            <consortium name="DOE Joint Genome Institute"/>
            <person name="Ahrendt S."/>
            <person name="Looney B.P."/>
            <person name="Miyauchi S."/>
            <person name="Morin E."/>
            <person name="Drula E."/>
            <person name="Courty P.E."/>
            <person name="Chicoki N."/>
            <person name="Fauchery L."/>
            <person name="Kohler A."/>
            <person name="Kuo A."/>
            <person name="Labutti K."/>
            <person name="Pangilinan J."/>
            <person name="Lipzen A."/>
            <person name="Riley R."/>
            <person name="Andreopoulos W."/>
            <person name="He G."/>
            <person name="Johnson J."/>
            <person name="Barry K.W."/>
            <person name="Grigoriev I.V."/>
            <person name="Nagy L."/>
            <person name="Hibbett D."/>
            <person name="Henrissat B."/>
            <person name="Matheny P.B."/>
            <person name="Labbe J."/>
            <person name="Martin F."/>
        </authorList>
    </citation>
    <scope>NUCLEOTIDE SEQUENCE</scope>
    <source>
        <strain evidence="1">EC-137</strain>
    </source>
</reference>
<evidence type="ECO:0000313" key="1">
    <source>
        <dbReference type="EMBL" id="KAI0028152.1"/>
    </source>
</evidence>
<protein>
    <submittedName>
        <fullName evidence="1">Uncharacterized protein</fullName>
    </submittedName>
</protein>
<sequence>MIFTRHILALCALLIATPALASPHNHCHKKHSGMTCKTERYGRHKSVTCTTSDEPESEWVSTDVEKSVLFQVEDTLNGAMHVFDRRESTKGDKNENGPAFAYASCSGKDDCYKKMTSKKTGGEAQVVTSTSGKGSSAMAAAGSGEAANAAAADIANAFAGMGLFGFPRV</sequence>
<accession>A0ACB8Q8V0</accession>
<keyword evidence="2" id="KW-1185">Reference proteome</keyword>
<organism evidence="1 2">
    <name type="scientific">Vararia minispora EC-137</name>
    <dbReference type="NCBI Taxonomy" id="1314806"/>
    <lineage>
        <taxon>Eukaryota</taxon>
        <taxon>Fungi</taxon>
        <taxon>Dikarya</taxon>
        <taxon>Basidiomycota</taxon>
        <taxon>Agaricomycotina</taxon>
        <taxon>Agaricomycetes</taxon>
        <taxon>Russulales</taxon>
        <taxon>Lachnocladiaceae</taxon>
        <taxon>Vararia</taxon>
    </lineage>
</organism>
<name>A0ACB8Q8V0_9AGAM</name>